<dbReference type="GO" id="GO:0003735">
    <property type="term" value="F:structural constituent of ribosome"/>
    <property type="evidence" value="ECO:0007669"/>
    <property type="project" value="InterPro"/>
</dbReference>
<organism evidence="7 8">
    <name type="scientific">Chrysemys picta bellii</name>
    <name type="common">Western painted turtle</name>
    <name type="synonym">Emys bellii</name>
    <dbReference type="NCBI Taxonomy" id="8478"/>
    <lineage>
        <taxon>Eukaryota</taxon>
        <taxon>Metazoa</taxon>
        <taxon>Chordata</taxon>
        <taxon>Craniata</taxon>
        <taxon>Vertebrata</taxon>
        <taxon>Euteleostomi</taxon>
        <taxon>Archelosauria</taxon>
        <taxon>Testudinata</taxon>
        <taxon>Testudines</taxon>
        <taxon>Cryptodira</taxon>
        <taxon>Durocryptodira</taxon>
        <taxon>Testudinoidea</taxon>
        <taxon>Emydidae</taxon>
        <taxon>Chrysemys</taxon>
    </lineage>
</organism>
<dbReference type="Gene3D" id="1.20.5.2650">
    <property type="match status" value="1"/>
</dbReference>
<reference evidence="7" key="1">
    <citation type="submission" date="2025-08" db="UniProtKB">
        <authorList>
            <consortium name="Ensembl"/>
        </authorList>
    </citation>
    <scope>IDENTIFICATION</scope>
</reference>
<feature type="coiled-coil region" evidence="6">
    <location>
        <begin position="199"/>
        <end position="229"/>
    </location>
</feature>
<accession>A0A8C3P9Q2</accession>
<dbReference type="Proteomes" id="UP000694380">
    <property type="component" value="Unplaced"/>
</dbReference>
<dbReference type="Ensembl" id="ENSCPBT00000031028.1">
    <property type="protein sequence ID" value="ENSCPBP00000026338.1"/>
    <property type="gene ID" value="ENSCPBG00000018707.1"/>
</dbReference>
<dbReference type="InterPro" id="IPR001377">
    <property type="entry name" value="Ribosomal_eS6"/>
</dbReference>
<keyword evidence="3" id="KW-0687">Ribonucleoprotein</keyword>
<dbReference type="AlphaFoldDB" id="A0A8C3P9Q2"/>
<evidence type="ECO:0000256" key="1">
    <source>
        <dbReference type="ARBA" id="ARBA00009312"/>
    </source>
</evidence>
<comment type="similarity">
    <text evidence="1">Belongs to the eukaryotic ribosomal protein eS6 family.</text>
</comment>
<keyword evidence="8" id="KW-1185">Reference proteome</keyword>
<evidence type="ECO:0000256" key="3">
    <source>
        <dbReference type="ARBA" id="ARBA00023274"/>
    </source>
</evidence>
<reference evidence="7" key="2">
    <citation type="submission" date="2025-09" db="UniProtKB">
        <authorList>
            <consortium name="Ensembl"/>
        </authorList>
    </citation>
    <scope>IDENTIFICATION</scope>
</reference>
<dbReference type="GeneTree" id="ENSGT00390000009819"/>
<name>A0A8C3P9Q2_CHRPI</name>
<dbReference type="GO" id="GO:0005840">
    <property type="term" value="C:ribosome"/>
    <property type="evidence" value="ECO:0007669"/>
    <property type="project" value="UniProtKB-KW"/>
</dbReference>
<evidence type="ECO:0000256" key="5">
    <source>
        <dbReference type="ARBA" id="ARBA00035403"/>
    </source>
</evidence>
<dbReference type="GO" id="GO:1990904">
    <property type="term" value="C:ribonucleoprotein complex"/>
    <property type="evidence" value="ECO:0007669"/>
    <property type="project" value="UniProtKB-KW"/>
</dbReference>
<proteinExistence type="inferred from homology"/>
<dbReference type="PANTHER" id="PTHR11502">
    <property type="entry name" value="40S RIBOSOMAL PROTEIN S6"/>
    <property type="match status" value="1"/>
</dbReference>
<keyword evidence="2" id="KW-0689">Ribosomal protein</keyword>
<evidence type="ECO:0000313" key="7">
    <source>
        <dbReference type="Ensembl" id="ENSCPBP00000026338.1"/>
    </source>
</evidence>
<evidence type="ECO:0000313" key="8">
    <source>
        <dbReference type="Proteomes" id="UP000694380"/>
    </source>
</evidence>
<protein>
    <recommendedName>
        <fullName evidence="4">Small ribosomal subunit protein eS6</fullName>
    </recommendedName>
    <alternativeName>
        <fullName evidence="5">40S ribosomal protein S6</fullName>
    </alternativeName>
</protein>
<evidence type="ECO:0000256" key="2">
    <source>
        <dbReference type="ARBA" id="ARBA00022980"/>
    </source>
</evidence>
<evidence type="ECO:0000256" key="6">
    <source>
        <dbReference type="SAM" id="Coils"/>
    </source>
</evidence>
<keyword evidence="6" id="KW-0175">Coiled coil</keyword>
<dbReference type="GO" id="GO:0006412">
    <property type="term" value="P:translation"/>
    <property type="evidence" value="ECO:0007669"/>
    <property type="project" value="InterPro"/>
</dbReference>
<evidence type="ECO:0000256" key="4">
    <source>
        <dbReference type="ARBA" id="ARBA00035278"/>
    </source>
</evidence>
<sequence>MGASESESHGAAAVCTCPGTTPAVSAIGSLAPQPPLCLRARGRTRPTRDLKLRSRRGLVLGCFLVGRLCERQRFLLCLPGECLLPPGWGRGARQGARGCCGKGERERDPAPLEEIQSWGIPDLTAPTGSPRLGPKRAGRIRQLFYRSRTDAIGQYVVSKPLRKEGKKLWTKAPKLQPLLIPQVLPERLRLIALKKQRTQKDEEEAAEDANLLAKRLKKANKTHQETRANIHRLSSLRTSVSTLESRKKSEIIKI</sequence>